<gene>
    <name evidence="1" type="ORF">VP06_33085</name>
</gene>
<dbReference type="PATRIC" id="fig|270351.6.peg.5634"/>
<protein>
    <recommendedName>
        <fullName evidence="3">Right handed beta helix domain-containing protein</fullName>
    </recommendedName>
</protein>
<sequence length="440" mass="47132">MVNLLDHCPGNGLDSDQAGLTKAASVAQGRPILVVPGRQFRPEATITVESGAPFTVIGWGNGFGPGAAVQDEAATSLIRPIFGAGHVFDVRSLYPARFENFRIDVHPSFRNKQGGYDGNSGAGILVRGPTNNVNSSSIFRDVAVVGKNQCLRLLGPFVPQITGCRFMAWNGRAVEIATYPGTEGNGGEVRDNMWFGQGMNQPGSGPCLYTEVGYTKIVSNKMGGGSIAIDVAVRGANAGDLNIYDNTMEDQYTGSARFRTQDGSTLTVYFERNWMSILSPVYAATFQYHIIVEDNGADWLESSTIRGNRVRSALENGARYIWVQTGDNVDIDHNKLINLGSNTPRGIDVYGPASSDRLKKPIRVRHNNFKGVFSPKYSFAPGVASFEHFDADMTVAQLADGSLGAVLDGSRVYASDGAPGSFTGGGTGAHYRRQGGAWAP</sequence>
<dbReference type="EMBL" id="LABX01000429">
    <property type="protein sequence ID" value="KMO24892.1"/>
    <property type="molecule type" value="Genomic_DNA"/>
</dbReference>
<organism evidence="1 2">
    <name type="scientific">Methylobacterium aquaticum</name>
    <dbReference type="NCBI Taxonomy" id="270351"/>
    <lineage>
        <taxon>Bacteria</taxon>
        <taxon>Pseudomonadati</taxon>
        <taxon>Pseudomonadota</taxon>
        <taxon>Alphaproteobacteria</taxon>
        <taxon>Hyphomicrobiales</taxon>
        <taxon>Methylobacteriaceae</taxon>
        <taxon>Methylobacterium</taxon>
    </lineage>
</organism>
<comment type="caution">
    <text evidence="1">The sequence shown here is derived from an EMBL/GenBank/DDBJ whole genome shotgun (WGS) entry which is preliminary data.</text>
</comment>
<dbReference type="AlphaFoldDB" id="A0A0J6RUH6"/>
<accession>A0A0J6RUH6</accession>
<proteinExistence type="predicted"/>
<evidence type="ECO:0000313" key="1">
    <source>
        <dbReference type="EMBL" id="KMO24892.1"/>
    </source>
</evidence>
<dbReference type="SUPFAM" id="SSF51126">
    <property type="entry name" value="Pectin lyase-like"/>
    <property type="match status" value="1"/>
</dbReference>
<reference evidence="1 2" key="1">
    <citation type="submission" date="2015-03" db="EMBL/GenBank/DDBJ databases">
        <title>Genome sequencing of Methylobacterium aquaticum DSM16371 type strain.</title>
        <authorList>
            <person name="Chaudhry V."/>
            <person name="Patil P.B."/>
        </authorList>
    </citation>
    <scope>NUCLEOTIDE SEQUENCE [LARGE SCALE GENOMIC DNA]</scope>
    <source>
        <strain evidence="1 2">DSM 16371</strain>
    </source>
</reference>
<evidence type="ECO:0008006" key="3">
    <source>
        <dbReference type="Google" id="ProtNLM"/>
    </source>
</evidence>
<dbReference type="Proteomes" id="UP000035929">
    <property type="component" value="Unassembled WGS sequence"/>
</dbReference>
<dbReference type="InterPro" id="IPR011050">
    <property type="entry name" value="Pectin_lyase_fold/virulence"/>
</dbReference>
<evidence type="ECO:0000313" key="2">
    <source>
        <dbReference type="Proteomes" id="UP000035929"/>
    </source>
</evidence>
<name>A0A0J6RUH6_9HYPH</name>